<dbReference type="InterPro" id="IPR023228">
    <property type="entry name" value="SAM_OH_AdoTrfase_N_sf"/>
</dbReference>
<evidence type="ECO:0000259" key="4">
    <source>
        <dbReference type="Pfam" id="PF20257"/>
    </source>
</evidence>
<name>A0ABW6IL09_9CYAN</name>
<dbReference type="EMBL" id="JBHZOL010000098">
    <property type="protein sequence ID" value="MFE4108024.1"/>
    <property type="molecule type" value="Genomic_DNA"/>
</dbReference>
<dbReference type="Pfam" id="PF20257">
    <property type="entry name" value="SAM_HAT_C"/>
    <property type="match status" value="1"/>
</dbReference>
<evidence type="ECO:0000313" key="6">
    <source>
        <dbReference type="Proteomes" id="UP001600165"/>
    </source>
</evidence>
<evidence type="ECO:0000256" key="1">
    <source>
        <dbReference type="ARBA" id="ARBA00022691"/>
    </source>
</evidence>
<organism evidence="5 6">
    <name type="scientific">Almyronema epifaneia S1</name>
    <dbReference type="NCBI Taxonomy" id="2991925"/>
    <lineage>
        <taxon>Bacteria</taxon>
        <taxon>Bacillati</taxon>
        <taxon>Cyanobacteriota</taxon>
        <taxon>Cyanophyceae</taxon>
        <taxon>Nodosilineales</taxon>
        <taxon>Nodosilineaceae</taxon>
        <taxon>Almyronema</taxon>
        <taxon>Almyronema epifaneia</taxon>
    </lineage>
</organism>
<evidence type="ECO:0000313" key="5">
    <source>
        <dbReference type="EMBL" id="MFE4108024.1"/>
    </source>
</evidence>
<dbReference type="InterPro" id="IPR002747">
    <property type="entry name" value="SAM_OH_AdoTrfase"/>
</dbReference>
<dbReference type="InterPro" id="IPR046469">
    <property type="entry name" value="SAM_HAT_N"/>
</dbReference>
<dbReference type="PANTHER" id="PTHR35092">
    <property type="entry name" value="CHLORINASE MJ1651"/>
    <property type="match status" value="1"/>
</dbReference>
<dbReference type="Proteomes" id="UP001600165">
    <property type="component" value="Unassembled WGS sequence"/>
</dbReference>
<evidence type="ECO:0000259" key="3">
    <source>
        <dbReference type="Pfam" id="PF01887"/>
    </source>
</evidence>
<gene>
    <name evidence="5" type="ORF">ACFVKH_17200</name>
</gene>
<dbReference type="PANTHER" id="PTHR35092:SF1">
    <property type="entry name" value="CHLORINASE MJ1651"/>
    <property type="match status" value="1"/>
</dbReference>
<comment type="caution">
    <text evidence="5">The sequence shown here is derived from an EMBL/GenBank/DDBJ whole genome shotgun (WGS) entry which is preliminary data.</text>
</comment>
<keyword evidence="6" id="KW-1185">Reference proteome</keyword>
<dbReference type="Pfam" id="PF01887">
    <property type="entry name" value="SAM_HAT_N"/>
    <property type="match status" value="1"/>
</dbReference>
<sequence>MPAFITLLTDFGSQDVYVGVMKGAIARIAPSAVVIDLTHDVAPQAVLAASFHLRSAYRYFPDGTVHVVVVDPGVGSQRRAIAVQMPQGYLVGPDNGVFSGVLADTTGLAAVELNNPVYWRSPQPSQTFHGRDVFAPVGAYLAKGTPFALLGTAIPVTTLKRLPAVDYQTTANGFGGSVQHIDRFGNLITSIPGKVLANQQWVAAFDILEIQAVQAYADRPAGRLVALVNSQGWLEIAVSQGSAQAELKAAVGDPVEVRLLD</sequence>
<dbReference type="InterPro" id="IPR046470">
    <property type="entry name" value="SAM_HAT_C"/>
</dbReference>
<comment type="similarity">
    <text evidence="2">Belongs to the SAM hydrolase / SAM-dependent halogenase family.</text>
</comment>
<proteinExistence type="inferred from homology"/>
<protein>
    <submittedName>
        <fullName evidence="5">S-adenosyl-l-methionine hydroxide adenosyltransferase family protein</fullName>
    </submittedName>
</protein>
<dbReference type="PIRSF" id="PIRSF006779">
    <property type="entry name" value="UCP006779"/>
    <property type="match status" value="1"/>
</dbReference>
<feature type="domain" description="S-adenosyl-l-methionine hydroxide adenosyltransferase N-terminal" evidence="3">
    <location>
        <begin position="5"/>
        <end position="150"/>
    </location>
</feature>
<dbReference type="RefSeq" id="WP_377967338.1">
    <property type="nucleotide sequence ID" value="NZ_JBHZOL010000098.1"/>
</dbReference>
<dbReference type="Gene3D" id="2.40.30.90">
    <property type="entry name" value="Bacterial fluorinating enzyme like"/>
    <property type="match status" value="1"/>
</dbReference>
<dbReference type="Gene3D" id="3.40.50.10790">
    <property type="entry name" value="S-adenosyl-l-methionine hydroxide adenosyltransferase, N-terminal"/>
    <property type="match status" value="1"/>
</dbReference>
<dbReference type="InterPro" id="IPR023227">
    <property type="entry name" value="SAM_OH_AdoTrfase_C_sf"/>
</dbReference>
<reference evidence="5 6" key="1">
    <citation type="submission" date="2024-10" db="EMBL/GenBank/DDBJ databases">
        <authorList>
            <person name="Ratan Roy A."/>
            <person name="Morales Sandoval P.H."/>
            <person name="De Los Santos Villalobos S."/>
            <person name="Chakraborty S."/>
            <person name="Mukherjee J."/>
        </authorList>
    </citation>
    <scope>NUCLEOTIDE SEQUENCE [LARGE SCALE GENOMIC DNA]</scope>
    <source>
        <strain evidence="5 6">S1</strain>
    </source>
</reference>
<dbReference type="SUPFAM" id="SSF101852">
    <property type="entry name" value="Bacterial fluorinating enzyme, C-terminal domain"/>
    <property type="match status" value="1"/>
</dbReference>
<accession>A0ABW6IL09</accession>
<keyword evidence="1" id="KW-0949">S-adenosyl-L-methionine</keyword>
<feature type="domain" description="S-adenosyl-l-methionine hydroxide adenosyltransferase C-terminal" evidence="4">
    <location>
        <begin position="176"/>
        <end position="256"/>
    </location>
</feature>
<dbReference type="SUPFAM" id="SSF102522">
    <property type="entry name" value="Bacterial fluorinating enzyme, N-terminal domain"/>
    <property type="match status" value="1"/>
</dbReference>
<evidence type="ECO:0000256" key="2">
    <source>
        <dbReference type="ARBA" id="ARBA00024035"/>
    </source>
</evidence>